<sequence>MTFDADRLVRAFDEAELHADTATLRSLLADDFQRSRSAWQGQPMELTVRASQTWVRHGGDWRLAGLQFSPLAEG</sequence>
<evidence type="ECO:0000313" key="1">
    <source>
        <dbReference type="EMBL" id="WIM92555.1"/>
    </source>
</evidence>
<protein>
    <recommendedName>
        <fullName evidence="3">DUF4440 domain-containing protein</fullName>
    </recommendedName>
</protein>
<evidence type="ECO:0000313" key="2">
    <source>
        <dbReference type="Proteomes" id="UP001240150"/>
    </source>
</evidence>
<evidence type="ECO:0008006" key="3">
    <source>
        <dbReference type="Google" id="ProtNLM"/>
    </source>
</evidence>
<organism evidence="1 2">
    <name type="scientific">Actinoplanes oblitus</name>
    <dbReference type="NCBI Taxonomy" id="3040509"/>
    <lineage>
        <taxon>Bacteria</taxon>
        <taxon>Bacillati</taxon>
        <taxon>Actinomycetota</taxon>
        <taxon>Actinomycetes</taxon>
        <taxon>Micromonosporales</taxon>
        <taxon>Micromonosporaceae</taxon>
        <taxon>Actinoplanes</taxon>
    </lineage>
</organism>
<reference evidence="1 2" key="1">
    <citation type="submission" date="2023-06" db="EMBL/GenBank/DDBJ databases">
        <authorList>
            <person name="Yushchuk O."/>
            <person name="Binda E."/>
            <person name="Ruckert-Reed C."/>
            <person name="Fedorenko V."/>
            <person name="Kalinowski J."/>
            <person name="Marinelli F."/>
        </authorList>
    </citation>
    <scope>NUCLEOTIDE SEQUENCE [LARGE SCALE GENOMIC DNA]</scope>
    <source>
        <strain evidence="1 2">NRRL 3884</strain>
    </source>
</reference>
<dbReference type="EMBL" id="CP126980">
    <property type="protein sequence ID" value="WIM92555.1"/>
    <property type="molecule type" value="Genomic_DNA"/>
</dbReference>
<dbReference type="InterPro" id="IPR032710">
    <property type="entry name" value="NTF2-like_dom_sf"/>
</dbReference>
<proteinExistence type="predicted"/>
<name>A0ABY8W6H0_9ACTN</name>
<accession>A0ABY8W6H0</accession>
<dbReference type="SUPFAM" id="SSF54427">
    <property type="entry name" value="NTF2-like"/>
    <property type="match status" value="1"/>
</dbReference>
<dbReference type="RefSeq" id="WP_284913761.1">
    <property type="nucleotide sequence ID" value="NZ_CP126980.1"/>
</dbReference>
<gene>
    <name evidence="1" type="ORF">ACTOB_004499</name>
</gene>
<keyword evidence="2" id="KW-1185">Reference proteome</keyword>
<dbReference type="Proteomes" id="UP001240150">
    <property type="component" value="Chromosome"/>
</dbReference>
<dbReference type="Gene3D" id="3.10.450.50">
    <property type="match status" value="1"/>
</dbReference>